<dbReference type="EMBL" id="RKLR01000012">
    <property type="protein sequence ID" value="MBX0325251.1"/>
    <property type="molecule type" value="Genomic_DNA"/>
</dbReference>
<evidence type="ECO:0000313" key="1">
    <source>
        <dbReference type="EMBL" id="MBX0325251.1"/>
    </source>
</evidence>
<proteinExistence type="predicted"/>
<accession>A0AAW4PVM4</accession>
<name>A0AAW4PVM4_9EURY</name>
<gene>
    <name evidence="1" type="ORF">EGH21_19680</name>
</gene>
<dbReference type="SUPFAM" id="SSF46785">
    <property type="entry name" value="Winged helix' DNA-binding domain"/>
    <property type="match status" value="1"/>
</dbReference>
<reference evidence="1 2" key="1">
    <citation type="submission" date="2021-06" db="EMBL/GenBank/DDBJ databases">
        <title>Halomicroarcula sp. a new haloarchaeum isolated from saline soil.</title>
        <authorList>
            <person name="Duran-Viseras A."/>
            <person name="Sanchez-Porro C."/>
            <person name="Ventosa A."/>
        </authorList>
    </citation>
    <scope>NUCLEOTIDE SEQUENCE [LARGE SCALE GENOMIC DNA]</scope>
    <source>
        <strain evidence="1 2">F13</strain>
    </source>
</reference>
<keyword evidence="2" id="KW-1185">Reference proteome</keyword>
<evidence type="ECO:0000313" key="2">
    <source>
        <dbReference type="Proteomes" id="UP001430377"/>
    </source>
</evidence>
<dbReference type="InterPro" id="IPR036390">
    <property type="entry name" value="WH_DNA-bd_sf"/>
</dbReference>
<dbReference type="Proteomes" id="UP001430377">
    <property type="component" value="Unassembled WGS sequence"/>
</dbReference>
<dbReference type="RefSeq" id="WP_220620119.1">
    <property type="nucleotide sequence ID" value="NZ_RKLR01000012.1"/>
</dbReference>
<dbReference type="InterPro" id="IPR036388">
    <property type="entry name" value="WH-like_DNA-bd_sf"/>
</dbReference>
<comment type="caution">
    <text evidence="1">The sequence shown here is derived from an EMBL/GenBank/DDBJ whole genome shotgun (WGS) entry which is preliminary data.</text>
</comment>
<sequence length="90" mass="10455">MNEVDDSILEFFAVQDDALVLSPALVWYNLHDQRNLIDKSHETVARRMRKLSKRGLLEKVDEGKGYYQITQKGRDYLAGDLDADDLRLEE</sequence>
<dbReference type="Gene3D" id="1.10.10.10">
    <property type="entry name" value="Winged helix-like DNA-binding domain superfamily/Winged helix DNA-binding domain"/>
    <property type="match status" value="1"/>
</dbReference>
<dbReference type="AlphaFoldDB" id="A0AAW4PVM4"/>
<organism evidence="1 2">
    <name type="scientific">Haloarcula rubra</name>
    <dbReference type="NCBI Taxonomy" id="2487747"/>
    <lineage>
        <taxon>Archaea</taxon>
        <taxon>Methanobacteriati</taxon>
        <taxon>Methanobacteriota</taxon>
        <taxon>Stenosarchaea group</taxon>
        <taxon>Halobacteria</taxon>
        <taxon>Halobacteriales</taxon>
        <taxon>Haloarculaceae</taxon>
        <taxon>Haloarcula</taxon>
    </lineage>
</organism>
<protein>
    <submittedName>
        <fullName evidence="1">PadR family transcriptional regulator</fullName>
    </submittedName>
</protein>